<dbReference type="AlphaFoldDB" id="C8X2U1"/>
<dbReference type="KEGG" id="drt:Dret_1451"/>
<evidence type="ECO:0000256" key="8">
    <source>
        <dbReference type="HAMAP-Rule" id="MF_00258"/>
    </source>
</evidence>
<dbReference type="eggNOG" id="COG0796">
    <property type="taxonomic scope" value="Bacteria"/>
</dbReference>
<dbReference type="EMBL" id="CP001734">
    <property type="protein sequence ID" value="ACV68738.1"/>
    <property type="molecule type" value="Genomic_DNA"/>
</dbReference>
<feature type="binding site" evidence="8">
    <location>
        <begin position="193"/>
        <end position="194"/>
    </location>
    <ligand>
        <name>substrate</name>
    </ligand>
</feature>
<dbReference type="GO" id="GO:0008881">
    <property type="term" value="F:glutamate racemase activity"/>
    <property type="evidence" value="ECO:0007669"/>
    <property type="project" value="UniProtKB-UniRule"/>
</dbReference>
<gene>
    <name evidence="8" type="primary">murI</name>
    <name evidence="9" type="ordered locus">Dret_1451</name>
</gene>
<dbReference type="Proteomes" id="UP000001052">
    <property type="component" value="Chromosome"/>
</dbReference>
<dbReference type="EC" id="5.1.1.3" evidence="2 8"/>
<comment type="catalytic activity">
    <reaction evidence="1 8">
        <text>L-glutamate = D-glutamate</text>
        <dbReference type="Rhea" id="RHEA:12813"/>
        <dbReference type="ChEBI" id="CHEBI:29985"/>
        <dbReference type="ChEBI" id="CHEBI:29986"/>
        <dbReference type="EC" id="5.1.1.3"/>
    </reaction>
</comment>
<accession>C8X2U1</accession>
<dbReference type="InterPro" id="IPR001920">
    <property type="entry name" value="Asp/Glu_race"/>
</dbReference>
<dbReference type="Gene3D" id="3.40.50.1860">
    <property type="match status" value="2"/>
</dbReference>
<dbReference type="SUPFAM" id="SSF53681">
    <property type="entry name" value="Aspartate/glutamate racemase"/>
    <property type="match status" value="2"/>
</dbReference>
<dbReference type="GO" id="GO:0009252">
    <property type="term" value="P:peptidoglycan biosynthetic process"/>
    <property type="evidence" value="ECO:0007669"/>
    <property type="project" value="UniProtKB-UniRule"/>
</dbReference>
<dbReference type="InterPro" id="IPR004391">
    <property type="entry name" value="Glu_race"/>
</dbReference>
<keyword evidence="4 8" id="KW-0573">Peptidoglycan synthesis</keyword>
<evidence type="ECO:0000256" key="6">
    <source>
        <dbReference type="ARBA" id="ARBA00023316"/>
    </source>
</evidence>
<comment type="function">
    <text evidence="8">Provides the (R)-glutamate required for cell wall biosynthesis.</text>
</comment>
<dbReference type="PANTHER" id="PTHR21198:SF2">
    <property type="entry name" value="GLUTAMATE RACEMASE"/>
    <property type="match status" value="1"/>
</dbReference>
<feature type="binding site" evidence="8">
    <location>
        <begin position="51"/>
        <end position="52"/>
    </location>
    <ligand>
        <name>substrate</name>
    </ligand>
</feature>
<comment type="pathway">
    <text evidence="8">Cell wall biogenesis; peptidoglycan biosynthesis.</text>
</comment>
<keyword evidence="6 8" id="KW-0961">Cell wall biogenesis/degradation</keyword>
<dbReference type="PROSITE" id="PS00923">
    <property type="entry name" value="ASP_GLU_RACEMASE_1"/>
    <property type="match status" value="1"/>
</dbReference>
<dbReference type="GO" id="GO:0008360">
    <property type="term" value="P:regulation of cell shape"/>
    <property type="evidence" value="ECO:0007669"/>
    <property type="project" value="UniProtKB-KW"/>
</dbReference>
<keyword evidence="5 8" id="KW-0413">Isomerase</keyword>
<dbReference type="HOGENOM" id="CLU_052344_1_0_7"/>
<comment type="similarity">
    <text evidence="8">Belongs to the aspartate/glutamate racemases family.</text>
</comment>
<evidence type="ECO:0000256" key="4">
    <source>
        <dbReference type="ARBA" id="ARBA00022984"/>
    </source>
</evidence>
<sequence length="279" mass="30012">MQVEQNATSPMEGGIGVFDSGVGGLSVLKEIDRVLPHEDLWYVADSAEAPYGEKSEEEIRQRSLELARFLVQRGAKALVIACNTATAAAAEELRAQCPVPVVAVEPAVKPAVALSCSGCIGVLATTGTLQSKRFQALLKRYAGSAEVAVQACPGLVERVEMGDLDGPVTRVLLGSYVQALAERGADTLVLGCTHYPFLRPLVRDCIGETMPVLDTGLAVARHLHSELRRLELERPAARQGQRRFWTTGEPARCESVLGRLWGRGAIVVEHIAPRPLSLL</sequence>
<dbReference type="RefSeq" id="WP_015751885.1">
    <property type="nucleotide sequence ID" value="NC_013223.1"/>
</dbReference>
<dbReference type="UniPathway" id="UPA00219"/>
<dbReference type="Pfam" id="PF01177">
    <property type="entry name" value="Asp_Glu_race"/>
    <property type="match status" value="1"/>
</dbReference>
<feature type="active site" description="Proton donor/acceptor" evidence="8">
    <location>
        <position position="192"/>
    </location>
</feature>
<protein>
    <recommendedName>
        <fullName evidence="7 8">Glutamate racemase</fullName>
        <ecNumber evidence="2 8">5.1.1.3</ecNumber>
    </recommendedName>
</protein>
<reference evidence="9 10" key="2">
    <citation type="journal article" date="2010" name="Stand. Genomic Sci.">
        <title>Complete genome sequence of Desulfohalobium retbaense type strain (HR(100)).</title>
        <authorList>
            <person name="Spring S."/>
            <person name="Nolan M."/>
            <person name="Lapidus A."/>
            <person name="Glavina Del Rio T."/>
            <person name="Copeland A."/>
            <person name="Tice H."/>
            <person name="Cheng J.F."/>
            <person name="Lucas S."/>
            <person name="Land M."/>
            <person name="Chen F."/>
            <person name="Bruce D."/>
            <person name="Goodwin L."/>
            <person name="Pitluck S."/>
            <person name="Ivanova N."/>
            <person name="Mavromatis K."/>
            <person name="Mikhailova N."/>
            <person name="Pati A."/>
            <person name="Chen A."/>
            <person name="Palaniappan K."/>
            <person name="Hauser L."/>
            <person name="Chang Y.J."/>
            <person name="Jeffries C.D."/>
            <person name="Munk C."/>
            <person name="Kiss H."/>
            <person name="Chain P."/>
            <person name="Han C."/>
            <person name="Brettin T."/>
            <person name="Detter J.C."/>
            <person name="Schuler E."/>
            <person name="Goker M."/>
            <person name="Rohde M."/>
            <person name="Bristow J."/>
            <person name="Eisen J.A."/>
            <person name="Markowitz V."/>
            <person name="Hugenholtz P."/>
            <person name="Kyrpides N.C."/>
            <person name="Klenk H.P."/>
        </authorList>
    </citation>
    <scope>NUCLEOTIDE SEQUENCE [LARGE SCALE GENOMIC DNA]</scope>
    <source>
        <strain evidence="9 10">DSM 5692</strain>
    </source>
</reference>
<dbReference type="HAMAP" id="MF_00258">
    <property type="entry name" value="Glu_racemase"/>
    <property type="match status" value="1"/>
</dbReference>
<evidence type="ECO:0000256" key="2">
    <source>
        <dbReference type="ARBA" id="ARBA00013090"/>
    </source>
</evidence>
<evidence type="ECO:0000256" key="5">
    <source>
        <dbReference type="ARBA" id="ARBA00023235"/>
    </source>
</evidence>
<name>C8X2U1_DESRD</name>
<keyword evidence="10" id="KW-1185">Reference proteome</keyword>
<dbReference type="NCBIfam" id="TIGR00067">
    <property type="entry name" value="glut_race"/>
    <property type="match status" value="1"/>
</dbReference>
<dbReference type="InterPro" id="IPR015942">
    <property type="entry name" value="Asp/Glu/hydantoin_racemase"/>
</dbReference>
<dbReference type="PROSITE" id="PS00924">
    <property type="entry name" value="ASP_GLU_RACEMASE_2"/>
    <property type="match status" value="1"/>
</dbReference>
<feature type="binding site" evidence="8">
    <location>
        <begin position="83"/>
        <end position="84"/>
    </location>
    <ligand>
        <name>substrate</name>
    </ligand>
</feature>
<keyword evidence="3 8" id="KW-0133">Cell shape</keyword>
<dbReference type="InterPro" id="IPR033134">
    <property type="entry name" value="Asp/Glu_racemase_AS_2"/>
</dbReference>
<dbReference type="FunFam" id="3.40.50.1860:FF:000002">
    <property type="entry name" value="Glutamate racemase"/>
    <property type="match status" value="1"/>
</dbReference>
<dbReference type="PANTHER" id="PTHR21198">
    <property type="entry name" value="GLUTAMATE RACEMASE"/>
    <property type="match status" value="1"/>
</dbReference>
<dbReference type="GO" id="GO:0071555">
    <property type="term" value="P:cell wall organization"/>
    <property type="evidence" value="ECO:0007669"/>
    <property type="project" value="UniProtKB-KW"/>
</dbReference>
<evidence type="ECO:0000256" key="3">
    <source>
        <dbReference type="ARBA" id="ARBA00022960"/>
    </source>
</evidence>
<feature type="binding site" evidence="8">
    <location>
        <begin position="19"/>
        <end position="20"/>
    </location>
    <ligand>
        <name>substrate</name>
    </ligand>
</feature>
<reference evidence="10" key="1">
    <citation type="submission" date="2009-09" db="EMBL/GenBank/DDBJ databases">
        <title>The complete chromosome of Desulfohalobium retbaense DSM 5692.</title>
        <authorList>
            <consortium name="US DOE Joint Genome Institute (JGI-PGF)"/>
            <person name="Lucas S."/>
            <person name="Copeland A."/>
            <person name="Lapidus A."/>
            <person name="Glavina del Rio T."/>
            <person name="Dalin E."/>
            <person name="Tice H."/>
            <person name="Bruce D."/>
            <person name="Goodwin L."/>
            <person name="Pitluck S."/>
            <person name="Kyrpides N."/>
            <person name="Mavromatis K."/>
            <person name="Ivanova N."/>
            <person name="Mikhailova N."/>
            <person name="Munk A.C."/>
            <person name="Brettin T."/>
            <person name="Detter J.C."/>
            <person name="Han C."/>
            <person name="Tapia R."/>
            <person name="Larimer F."/>
            <person name="Land M."/>
            <person name="Hauser L."/>
            <person name="Markowitz V."/>
            <person name="Cheng J.-F."/>
            <person name="Hugenholtz P."/>
            <person name="Woyke T."/>
            <person name="Wu D."/>
            <person name="Spring S."/>
            <person name="Klenk H.-P."/>
            <person name="Eisen J.A."/>
        </authorList>
    </citation>
    <scope>NUCLEOTIDE SEQUENCE [LARGE SCALE GENOMIC DNA]</scope>
    <source>
        <strain evidence="10">DSM 5692</strain>
    </source>
</reference>
<evidence type="ECO:0000256" key="1">
    <source>
        <dbReference type="ARBA" id="ARBA00001602"/>
    </source>
</evidence>
<evidence type="ECO:0000313" key="10">
    <source>
        <dbReference type="Proteomes" id="UP000001052"/>
    </source>
</evidence>
<organism evidence="9 10">
    <name type="scientific">Desulfohalobium retbaense (strain ATCC 49708 / DSM 5692 / JCM 16813 / HR100)</name>
    <dbReference type="NCBI Taxonomy" id="485915"/>
    <lineage>
        <taxon>Bacteria</taxon>
        <taxon>Pseudomonadati</taxon>
        <taxon>Thermodesulfobacteriota</taxon>
        <taxon>Desulfovibrionia</taxon>
        <taxon>Desulfovibrionales</taxon>
        <taxon>Desulfohalobiaceae</taxon>
        <taxon>Desulfohalobium</taxon>
    </lineage>
</organism>
<evidence type="ECO:0000256" key="7">
    <source>
        <dbReference type="ARBA" id="ARBA00070053"/>
    </source>
</evidence>
<evidence type="ECO:0000313" key="9">
    <source>
        <dbReference type="EMBL" id="ACV68738.1"/>
    </source>
</evidence>
<feature type="active site" description="Proton donor/acceptor" evidence="8">
    <location>
        <position position="82"/>
    </location>
</feature>
<dbReference type="STRING" id="485915.Dret_1451"/>
<dbReference type="InterPro" id="IPR018187">
    <property type="entry name" value="Asp/Glu_racemase_AS_1"/>
</dbReference>
<proteinExistence type="inferred from homology"/>